<protein>
    <recommendedName>
        <fullName evidence="3">DUF6533 domain-containing protein</fullName>
    </recommendedName>
</protein>
<evidence type="ECO:0000256" key="1">
    <source>
        <dbReference type="SAM" id="MobiDB-lite"/>
    </source>
</evidence>
<gene>
    <name evidence="4" type="ORF">GFSPODELE1_LOCUS6757</name>
</gene>
<keyword evidence="2" id="KW-0472">Membrane</keyword>
<evidence type="ECO:0000259" key="3">
    <source>
        <dbReference type="Pfam" id="PF20151"/>
    </source>
</evidence>
<dbReference type="EMBL" id="OZ037947">
    <property type="protein sequence ID" value="CAL1708226.1"/>
    <property type="molecule type" value="Genomic_DNA"/>
</dbReference>
<proteinExistence type="predicted"/>
<keyword evidence="5" id="KW-1185">Reference proteome</keyword>
<name>A0ABP1DK70_9APHY</name>
<feature type="region of interest" description="Disordered" evidence="1">
    <location>
        <begin position="279"/>
        <end position="312"/>
    </location>
</feature>
<evidence type="ECO:0000313" key="5">
    <source>
        <dbReference type="Proteomes" id="UP001497453"/>
    </source>
</evidence>
<feature type="transmembrane region" description="Helical" evidence="2">
    <location>
        <begin position="181"/>
        <end position="202"/>
    </location>
</feature>
<feature type="transmembrane region" description="Helical" evidence="2">
    <location>
        <begin position="72"/>
        <end position="94"/>
    </location>
</feature>
<dbReference type="Proteomes" id="UP001497453">
    <property type="component" value="Chromosome 4"/>
</dbReference>
<evidence type="ECO:0000256" key="2">
    <source>
        <dbReference type="SAM" id="Phobius"/>
    </source>
</evidence>
<feature type="transmembrane region" description="Helical" evidence="2">
    <location>
        <begin position="137"/>
        <end position="161"/>
    </location>
</feature>
<accession>A0ABP1DK70</accession>
<dbReference type="Pfam" id="PF20151">
    <property type="entry name" value="DUF6533"/>
    <property type="match status" value="1"/>
</dbReference>
<feature type="domain" description="DUF6533" evidence="3">
    <location>
        <begin position="31"/>
        <end position="75"/>
    </location>
</feature>
<dbReference type="InterPro" id="IPR045340">
    <property type="entry name" value="DUF6533"/>
</dbReference>
<evidence type="ECO:0000313" key="4">
    <source>
        <dbReference type="EMBL" id="CAL1708226.1"/>
    </source>
</evidence>
<reference evidence="5" key="1">
    <citation type="submission" date="2024-04" db="EMBL/GenBank/DDBJ databases">
        <authorList>
            <person name="Shaw F."/>
            <person name="Minotto A."/>
        </authorList>
    </citation>
    <scope>NUCLEOTIDE SEQUENCE [LARGE SCALE GENOMIC DNA]</scope>
</reference>
<feature type="transmembrane region" description="Helical" evidence="2">
    <location>
        <begin position="247"/>
        <end position="264"/>
    </location>
</feature>
<keyword evidence="2" id="KW-1133">Transmembrane helix</keyword>
<feature type="transmembrane region" description="Helical" evidence="2">
    <location>
        <begin position="100"/>
        <end position="125"/>
    </location>
</feature>
<sequence>MSGTVDLPSAAGLALYNALISELQDAFATRYLSVAGLVVLLYDHVLTFNDEVSLVWRAPASFPKYAFLFNRYLVLGCLLAVAYEMCGFIGITLSDIGCRSLLFTTSILAIFSIGIANILVLLRVVILWDHRPIVVKLMTVGFITSFSAQVVTLGFSLSKLAPNVVWSTEAQMCITTTTTPIFVAVWACPMLYEILVLFSTVLNALDRPRGAQLPITKALYRDGIIYFVALTGLRALNLAFAALRKPALVMLGAFFVWAMTTTVLNRSLLRLRQAEVEEDIPPSSGRASPFHSRKSTVDIETPKHYRPARFKP</sequence>
<feature type="transmembrane region" description="Helical" evidence="2">
    <location>
        <begin position="223"/>
        <end position="241"/>
    </location>
</feature>
<organism evidence="4 5">
    <name type="scientific">Somion occarium</name>
    <dbReference type="NCBI Taxonomy" id="3059160"/>
    <lineage>
        <taxon>Eukaryota</taxon>
        <taxon>Fungi</taxon>
        <taxon>Dikarya</taxon>
        <taxon>Basidiomycota</taxon>
        <taxon>Agaricomycotina</taxon>
        <taxon>Agaricomycetes</taxon>
        <taxon>Polyporales</taxon>
        <taxon>Cerrenaceae</taxon>
        <taxon>Somion</taxon>
    </lineage>
</organism>
<keyword evidence="2" id="KW-0812">Transmembrane</keyword>